<keyword evidence="7" id="KW-0100">Branched-chain amino acid biosynthesis</keyword>
<evidence type="ECO:0000256" key="6">
    <source>
        <dbReference type="ARBA" id="ARBA00022679"/>
    </source>
</evidence>
<name>B3TC58_9ZZZZ</name>
<dbReference type="Pfam" id="PF08502">
    <property type="entry name" value="LeuA_dimer"/>
    <property type="match status" value="1"/>
</dbReference>
<dbReference type="SUPFAM" id="SSF110921">
    <property type="entry name" value="2-isopropylmalate synthase LeuA, allosteric (dimerisation) domain"/>
    <property type="match status" value="1"/>
</dbReference>
<evidence type="ECO:0000256" key="8">
    <source>
        <dbReference type="ARBA" id="ARBA00034330"/>
    </source>
</evidence>
<dbReference type="InterPro" id="IPR013709">
    <property type="entry name" value="2-isopropylmalate_synth_dimer"/>
</dbReference>
<dbReference type="InterPro" id="IPR005675">
    <property type="entry name" value="Citramal_synthase"/>
</dbReference>
<dbReference type="SMART" id="SM00917">
    <property type="entry name" value="LeuA_dimer"/>
    <property type="match status" value="1"/>
</dbReference>
<dbReference type="GO" id="GO:0043714">
    <property type="term" value="F:(R)-citramalate synthase activity"/>
    <property type="evidence" value="ECO:0007669"/>
    <property type="project" value="UniProtKB-EC"/>
</dbReference>
<reference evidence="10" key="1">
    <citation type="journal article" date="2008" name="ISME J.">
        <title>Genomic patterns of recombination, clonal divergence and environment in marine microbial populations.</title>
        <authorList>
            <person name="Konstantinidis K.T."/>
            <person name="Delong E.F."/>
        </authorList>
    </citation>
    <scope>NUCLEOTIDE SEQUENCE</scope>
</reference>
<keyword evidence="5" id="KW-0412">Isoleucine biosynthesis</keyword>
<sequence length="530" mass="59727">MRMNNTNGKTIEILDTTLRDGSQMRGVNFTLQEKIMIATKLDDLGVNIIEGGWPGSNPKDLEFFKLIKKHELRNSKIAVFGSTRRKNITAKNDNNLKVMVDSEALVSVIVGKTSSFHVEKILNCSLEDNLEMIYDSLIFLRESGLQTYFDAEHFFDGYNINPEYAIQTVKTAEEAKVNTIVLCDTNGGMLPHQIERVVKKIKKNSEVKIGFHGHNDTGCAVANTVSAVVAGATHIQGTINGLGERTGNADLCQVIPNLEMKLKKKTRNIQKKQIINFGKLRDISNYINELVNINSFDHQPYFGKFAFSHKAGLHVDGMLKSSKAYEHINPEIFKSERSFTISELSGKANIIALSKKFNFQIDKDDKRIIDILEEIKKLEFSGFTLDNADATTYLIFLRHLGLYKQYFHVDSWKVLTEKQNQINSKSEIKILIGENIYTNNAYGVGPVNSLAIALRKSLQNKYPEINKIELTNYKVSIVGASKDTASLVRVFIEFKKDEVVWATTATSQNILDASLRALIDGHDYFLQKNI</sequence>
<feature type="domain" description="Pyruvate carboxyltransferase" evidence="9">
    <location>
        <begin position="11"/>
        <end position="275"/>
    </location>
</feature>
<evidence type="ECO:0000256" key="7">
    <source>
        <dbReference type="ARBA" id="ARBA00023304"/>
    </source>
</evidence>
<comment type="pathway">
    <text evidence="1">Amino-acid biosynthesis; L-isoleucine biosynthesis; 2-oxobutanoate from pyruvate: step 1/3.</text>
</comment>
<dbReference type="PROSITE" id="PS00816">
    <property type="entry name" value="AIPM_HOMOCIT_SYNTH_2"/>
    <property type="match status" value="1"/>
</dbReference>
<proteinExistence type="inferred from homology"/>
<dbReference type="Pfam" id="PF00682">
    <property type="entry name" value="HMGL-like"/>
    <property type="match status" value="1"/>
</dbReference>
<evidence type="ECO:0000256" key="5">
    <source>
        <dbReference type="ARBA" id="ARBA00022624"/>
    </source>
</evidence>
<evidence type="ECO:0000256" key="1">
    <source>
        <dbReference type="ARBA" id="ARBA00004743"/>
    </source>
</evidence>
<keyword evidence="4" id="KW-0028">Amino-acid biosynthesis</keyword>
<accession>B3TC58</accession>
<dbReference type="EC" id="2.3.3.21" evidence="8"/>
<evidence type="ECO:0000256" key="4">
    <source>
        <dbReference type="ARBA" id="ARBA00022605"/>
    </source>
</evidence>
<dbReference type="SUPFAM" id="SSF51569">
    <property type="entry name" value="Aldolase"/>
    <property type="match status" value="1"/>
</dbReference>
<evidence type="ECO:0000259" key="9">
    <source>
        <dbReference type="PROSITE" id="PS50991"/>
    </source>
</evidence>
<dbReference type="Gene3D" id="1.10.238.260">
    <property type="match status" value="1"/>
</dbReference>
<dbReference type="PANTHER" id="PTHR43538">
    <property type="entry name" value="ALPHA-IPM SYNTHASE/HOMOCITRATE SYNTHASE"/>
    <property type="match status" value="1"/>
</dbReference>
<dbReference type="PANTHER" id="PTHR43538:SF1">
    <property type="entry name" value="(R)-CITRAMALATE SYNTHASE"/>
    <property type="match status" value="1"/>
</dbReference>
<dbReference type="CDD" id="cd07941">
    <property type="entry name" value="DRE_TIM_LeuA3"/>
    <property type="match status" value="1"/>
</dbReference>
<dbReference type="Gene3D" id="3.20.20.70">
    <property type="entry name" value="Aldolase class I"/>
    <property type="match status" value="1"/>
</dbReference>
<dbReference type="AlphaFoldDB" id="B3TC58"/>
<organism evidence="10">
    <name type="scientific">uncultured marine microorganism HF4000_APKG10H11</name>
    <dbReference type="NCBI Taxonomy" id="455559"/>
    <lineage>
        <taxon>unclassified sequences</taxon>
        <taxon>environmental samples</taxon>
    </lineage>
</organism>
<dbReference type="Gene3D" id="3.30.160.270">
    <property type="match status" value="1"/>
</dbReference>
<dbReference type="UniPathway" id="UPA00047">
    <property type="reaction ID" value="UER00066"/>
</dbReference>
<dbReference type="GO" id="GO:0003852">
    <property type="term" value="F:2-isopropylmalate synthase activity"/>
    <property type="evidence" value="ECO:0007669"/>
    <property type="project" value="InterPro"/>
</dbReference>
<dbReference type="EMBL" id="EU016667">
    <property type="protein sequence ID" value="ABZ10167.1"/>
    <property type="molecule type" value="Genomic_DNA"/>
</dbReference>
<comment type="similarity">
    <text evidence="2">Belongs to the alpha-IPM synthase/homocitrate synthase family.</text>
</comment>
<dbReference type="Pfam" id="PF22617">
    <property type="entry name" value="HCS_D2"/>
    <property type="match status" value="1"/>
</dbReference>
<evidence type="ECO:0000256" key="2">
    <source>
        <dbReference type="ARBA" id="ARBA00006154"/>
    </source>
</evidence>
<dbReference type="InterPro" id="IPR000891">
    <property type="entry name" value="PYR_CT"/>
</dbReference>
<dbReference type="PROSITE" id="PS00815">
    <property type="entry name" value="AIPM_HOMOCIT_SYNTH_1"/>
    <property type="match status" value="1"/>
</dbReference>
<dbReference type="PROSITE" id="PS50991">
    <property type="entry name" value="PYR_CT"/>
    <property type="match status" value="1"/>
</dbReference>
<dbReference type="InterPro" id="IPR054691">
    <property type="entry name" value="LeuA/HCS_post-cat"/>
</dbReference>
<evidence type="ECO:0000313" key="10">
    <source>
        <dbReference type="EMBL" id="ABZ10167.1"/>
    </source>
</evidence>
<dbReference type="InterPro" id="IPR002034">
    <property type="entry name" value="AIPM/Hcit_synth_CS"/>
</dbReference>
<dbReference type="InterPro" id="IPR013785">
    <property type="entry name" value="Aldolase_TIM"/>
</dbReference>
<keyword evidence="6" id="KW-0808">Transferase</keyword>
<protein>
    <recommendedName>
        <fullName evidence="3">(R)-citramalate synthase</fullName>
        <ecNumber evidence="8">2.3.3.21</ecNumber>
    </recommendedName>
</protein>
<evidence type="ECO:0000256" key="3">
    <source>
        <dbReference type="ARBA" id="ARBA00022325"/>
    </source>
</evidence>
<dbReference type="GO" id="GO:0009098">
    <property type="term" value="P:L-leucine biosynthetic process"/>
    <property type="evidence" value="ECO:0007669"/>
    <property type="project" value="InterPro"/>
</dbReference>
<gene>
    <name evidence="10" type="ORF">ALOHA_HF4000APKG10H11ctg1g28</name>
</gene>
<dbReference type="GO" id="GO:0009097">
    <property type="term" value="P:isoleucine biosynthetic process"/>
    <property type="evidence" value="ECO:0007669"/>
    <property type="project" value="UniProtKB-UniPathway"/>
</dbReference>
<dbReference type="InterPro" id="IPR036230">
    <property type="entry name" value="LeuA_allosteric_dom_sf"/>
</dbReference>
<dbReference type="NCBIfam" id="TIGR00977">
    <property type="entry name" value="citramal_synth"/>
    <property type="match status" value="1"/>
</dbReference>